<accession>A0ABV2ATX0</accession>
<evidence type="ECO:0000313" key="1">
    <source>
        <dbReference type="EMBL" id="MES1923104.1"/>
    </source>
</evidence>
<gene>
    <name evidence="1" type="ORF">MHBO_004645</name>
</gene>
<reference evidence="1 2" key="1">
    <citation type="journal article" date="2024" name="BMC Biol.">
        <title>Comparative genomics of Ascetosporea gives new insight into the evolutionary basis for animal parasitism in Rhizaria.</title>
        <authorList>
            <person name="Hiltunen Thoren M."/>
            <person name="Onut-Brannstrom I."/>
            <person name="Alfjorden A."/>
            <person name="Peckova H."/>
            <person name="Swords F."/>
            <person name="Hooper C."/>
            <person name="Holzer A.S."/>
            <person name="Bass D."/>
            <person name="Burki F."/>
        </authorList>
    </citation>
    <scope>NUCLEOTIDE SEQUENCE [LARGE SCALE GENOMIC DNA]</scope>
    <source>
        <strain evidence="1">20-A016</strain>
    </source>
</reference>
<organism evidence="1 2">
    <name type="scientific">Bonamia ostreae</name>
    <dbReference type="NCBI Taxonomy" id="126728"/>
    <lineage>
        <taxon>Eukaryota</taxon>
        <taxon>Sar</taxon>
        <taxon>Rhizaria</taxon>
        <taxon>Endomyxa</taxon>
        <taxon>Ascetosporea</taxon>
        <taxon>Haplosporida</taxon>
        <taxon>Bonamia</taxon>
    </lineage>
</organism>
<dbReference type="Proteomes" id="UP001439008">
    <property type="component" value="Unassembled WGS sequence"/>
</dbReference>
<feature type="non-terminal residue" evidence="1">
    <location>
        <position position="1"/>
    </location>
</feature>
<proteinExistence type="predicted"/>
<dbReference type="EMBL" id="JBDODL010004690">
    <property type="protein sequence ID" value="MES1923104.1"/>
    <property type="molecule type" value="Genomic_DNA"/>
</dbReference>
<name>A0ABV2ATX0_9EUKA</name>
<evidence type="ECO:0000313" key="2">
    <source>
        <dbReference type="Proteomes" id="UP001439008"/>
    </source>
</evidence>
<feature type="non-terminal residue" evidence="1">
    <location>
        <position position="103"/>
    </location>
</feature>
<keyword evidence="2" id="KW-1185">Reference proteome</keyword>
<comment type="caution">
    <text evidence="1">The sequence shown here is derived from an EMBL/GenBank/DDBJ whole genome shotgun (WGS) entry which is preliminary data.</text>
</comment>
<evidence type="ECO:0008006" key="3">
    <source>
        <dbReference type="Google" id="ProtNLM"/>
    </source>
</evidence>
<sequence length="103" mass="12557">HLRLSQIRLKSQFSFLQKIQKFVQKRERSLRICGSRRIRNLKRRKISNFKNNSKKSVDSIFEQIGFSQKRTKRTSNFYFLRQRINVARLEELYVANKVSNQRH</sequence>
<protein>
    <recommendedName>
        <fullName evidence="3">Ribosomal protein S4</fullName>
    </recommendedName>
</protein>